<evidence type="ECO:0000256" key="3">
    <source>
        <dbReference type="ARBA" id="ARBA00022617"/>
    </source>
</evidence>
<evidence type="ECO:0000256" key="5">
    <source>
        <dbReference type="ARBA" id="ARBA00023002"/>
    </source>
</evidence>
<dbReference type="InterPro" id="IPR036396">
    <property type="entry name" value="Cyt_P450_sf"/>
</dbReference>
<keyword evidence="3 7" id="KW-0349">Heme</keyword>
<dbReference type="EMBL" id="JANBVN010000061">
    <property type="protein sequence ID" value="KAJ9151607.1"/>
    <property type="molecule type" value="Genomic_DNA"/>
</dbReference>
<keyword evidence="10" id="KW-1185">Reference proteome</keyword>
<reference evidence="9" key="1">
    <citation type="submission" date="2022-07" db="EMBL/GenBank/DDBJ databases">
        <title>Fungi with potential for degradation of polypropylene.</title>
        <authorList>
            <person name="Gostincar C."/>
        </authorList>
    </citation>
    <scope>NUCLEOTIDE SEQUENCE</scope>
    <source>
        <strain evidence="9">EXF-13287</strain>
    </source>
</reference>
<dbReference type="InterPro" id="IPR017972">
    <property type="entry name" value="Cyt_P450_CS"/>
</dbReference>
<feature type="binding site" description="axial binding residue" evidence="7">
    <location>
        <position position="432"/>
    </location>
    <ligand>
        <name>heme</name>
        <dbReference type="ChEBI" id="CHEBI:30413"/>
    </ligand>
    <ligandPart>
        <name>Fe</name>
        <dbReference type="ChEBI" id="CHEBI:18248"/>
    </ligandPart>
</feature>
<organism evidence="9 10">
    <name type="scientific">Coniochaeta hoffmannii</name>
    <dbReference type="NCBI Taxonomy" id="91930"/>
    <lineage>
        <taxon>Eukaryota</taxon>
        <taxon>Fungi</taxon>
        <taxon>Dikarya</taxon>
        <taxon>Ascomycota</taxon>
        <taxon>Pezizomycotina</taxon>
        <taxon>Sordariomycetes</taxon>
        <taxon>Sordariomycetidae</taxon>
        <taxon>Coniochaetales</taxon>
        <taxon>Coniochaetaceae</taxon>
        <taxon>Coniochaeta</taxon>
    </lineage>
</organism>
<evidence type="ECO:0000256" key="8">
    <source>
        <dbReference type="RuleBase" id="RU000461"/>
    </source>
</evidence>
<dbReference type="Gene3D" id="1.10.630.10">
    <property type="entry name" value="Cytochrome P450"/>
    <property type="match status" value="1"/>
</dbReference>
<dbReference type="PRINTS" id="PR00385">
    <property type="entry name" value="P450"/>
</dbReference>
<evidence type="ECO:0000256" key="1">
    <source>
        <dbReference type="ARBA" id="ARBA00001971"/>
    </source>
</evidence>
<dbReference type="Proteomes" id="UP001174691">
    <property type="component" value="Unassembled WGS sequence"/>
</dbReference>
<gene>
    <name evidence="9" type="ORF">NKR19_g4768</name>
</gene>
<dbReference type="SUPFAM" id="SSF48264">
    <property type="entry name" value="Cytochrome P450"/>
    <property type="match status" value="1"/>
</dbReference>
<dbReference type="GO" id="GO:0020037">
    <property type="term" value="F:heme binding"/>
    <property type="evidence" value="ECO:0007669"/>
    <property type="project" value="InterPro"/>
</dbReference>
<evidence type="ECO:0000313" key="9">
    <source>
        <dbReference type="EMBL" id="KAJ9151607.1"/>
    </source>
</evidence>
<accession>A0AA38VU84</accession>
<dbReference type="Pfam" id="PF00067">
    <property type="entry name" value="p450"/>
    <property type="match status" value="1"/>
</dbReference>
<comment type="caution">
    <text evidence="9">The sequence shown here is derived from an EMBL/GenBank/DDBJ whole genome shotgun (WGS) entry which is preliminary data.</text>
</comment>
<dbReference type="InterPro" id="IPR050121">
    <property type="entry name" value="Cytochrome_P450_monoxygenase"/>
</dbReference>
<evidence type="ECO:0000313" key="10">
    <source>
        <dbReference type="Proteomes" id="UP001174691"/>
    </source>
</evidence>
<dbReference type="CDD" id="cd11059">
    <property type="entry name" value="CYP_fungal"/>
    <property type="match status" value="1"/>
</dbReference>
<evidence type="ECO:0000256" key="2">
    <source>
        <dbReference type="ARBA" id="ARBA00010617"/>
    </source>
</evidence>
<keyword evidence="5 8" id="KW-0560">Oxidoreductase</keyword>
<dbReference type="InterPro" id="IPR002401">
    <property type="entry name" value="Cyt_P450_E_grp-I"/>
</dbReference>
<comment type="similarity">
    <text evidence="2 8">Belongs to the cytochrome P450 family.</text>
</comment>
<dbReference type="AlphaFoldDB" id="A0AA38VU84"/>
<dbReference type="PRINTS" id="PR00463">
    <property type="entry name" value="EP450I"/>
</dbReference>
<dbReference type="PANTHER" id="PTHR24305:SF96">
    <property type="entry name" value="CYTOCHROME P450 MONOOXYGENASE STCB-RELATED"/>
    <property type="match status" value="1"/>
</dbReference>
<evidence type="ECO:0000256" key="6">
    <source>
        <dbReference type="ARBA" id="ARBA00023004"/>
    </source>
</evidence>
<sequence length="489" mass="55560">MLSTDTPRVYLGLGVLLLGFFGFTFRRALNCPLSDLPGPWYTRWTDMILTYHWLTGRSASYVHALHRKYGPVVRISPYHADIVDVSAKKQIYAVKEAYCKSAWYTRMMPPGINSMFSTSDIEFHRRHRRLLSSGMTESNIKTLEAGILWKMDLCMQRMREEMDSRGAVDVFKWFMFLATDVIGELAFGESFHMLERGKKNEYIENIEHQAKAMSLRPHFQCLMILALRVKIPYISKFARAGPHTYRYAREQLLRYRKAVEEDPYNVTPSLFTKMLVAGDEDKLSFQEIVSDGGLYIFAGSDTTSNTLSYLVWAVTSDLAIRDSLVKELEAVPQDFSHDDVRDLAYLNMVVDETLRLYPPISGPLPRVVPQGGAQLAGHRFPGGVTVSCQAYSMHRDPAIYPDPERFHPGRWAKPTKDMKDAFHSWGGGSRICIGIHLARLELRVATAKFFKTFAKAVPSTLEGMSGADMETDAYFLSNPKGKRCLIQAL</sequence>
<dbReference type="GO" id="GO:0016705">
    <property type="term" value="F:oxidoreductase activity, acting on paired donors, with incorporation or reduction of molecular oxygen"/>
    <property type="evidence" value="ECO:0007669"/>
    <property type="project" value="InterPro"/>
</dbReference>
<evidence type="ECO:0000256" key="7">
    <source>
        <dbReference type="PIRSR" id="PIRSR602401-1"/>
    </source>
</evidence>
<protein>
    <submittedName>
        <fullName evidence="9">Cytochrome P450</fullName>
    </submittedName>
</protein>
<dbReference type="PROSITE" id="PS00086">
    <property type="entry name" value="CYTOCHROME_P450"/>
    <property type="match status" value="1"/>
</dbReference>
<dbReference type="InterPro" id="IPR001128">
    <property type="entry name" value="Cyt_P450"/>
</dbReference>
<keyword evidence="8" id="KW-0503">Monooxygenase</keyword>
<keyword evidence="4 7" id="KW-0479">Metal-binding</keyword>
<keyword evidence="6 7" id="KW-0408">Iron</keyword>
<dbReference type="GO" id="GO:0005506">
    <property type="term" value="F:iron ion binding"/>
    <property type="evidence" value="ECO:0007669"/>
    <property type="project" value="InterPro"/>
</dbReference>
<proteinExistence type="inferred from homology"/>
<comment type="cofactor">
    <cofactor evidence="1 7">
        <name>heme</name>
        <dbReference type="ChEBI" id="CHEBI:30413"/>
    </cofactor>
</comment>
<name>A0AA38VU84_9PEZI</name>
<dbReference type="PANTHER" id="PTHR24305">
    <property type="entry name" value="CYTOCHROME P450"/>
    <property type="match status" value="1"/>
</dbReference>
<evidence type="ECO:0000256" key="4">
    <source>
        <dbReference type="ARBA" id="ARBA00022723"/>
    </source>
</evidence>
<dbReference type="GO" id="GO:0004497">
    <property type="term" value="F:monooxygenase activity"/>
    <property type="evidence" value="ECO:0007669"/>
    <property type="project" value="UniProtKB-KW"/>
</dbReference>